<feature type="active site" evidence="4">
    <location>
        <position position="214"/>
    </location>
</feature>
<dbReference type="PANTHER" id="PTHR43570">
    <property type="entry name" value="ALDEHYDE DEHYDROGENASE"/>
    <property type="match status" value="1"/>
</dbReference>
<dbReference type="GO" id="GO:0005737">
    <property type="term" value="C:cytoplasm"/>
    <property type="evidence" value="ECO:0007669"/>
    <property type="project" value="TreeGrafter"/>
</dbReference>
<gene>
    <name evidence="6" type="ORF">A7K98_09540</name>
    <name evidence="7" type="ORF">A7K99_09540</name>
</gene>
<evidence type="ECO:0000259" key="5">
    <source>
        <dbReference type="Pfam" id="PF00171"/>
    </source>
</evidence>
<dbReference type="Pfam" id="PF00171">
    <property type="entry name" value="Aldedh"/>
    <property type="match status" value="1"/>
</dbReference>
<dbReference type="PIRSF" id="PIRSF036492">
    <property type="entry name" value="ALDH"/>
    <property type="match status" value="1"/>
</dbReference>
<comment type="similarity">
    <text evidence="1 3">Belongs to the aldehyde dehydrogenase family.</text>
</comment>
<dbReference type="GO" id="GO:0004029">
    <property type="term" value="F:aldehyde dehydrogenase (NAD+) activity"/>
    <property type="evidence" value="ECO:0007669"/>
    <property type="project" value="TreeGrafter"/>
</dbReference>
<dbReference type="EMBL" id="CP015581">
    <property type="protein sequence ID" value="ARU98035.1"/>
    <property type="molecule type" value="Genomic_DNA"/>
</dbReference>
<evidence type="ECO:0000256" key="4">
    <source>
        <dbReference type="PIRSR" id="PIRSR036492-1"/>
    </source>
</evidence>
<evidence type="ECO:0000313" key="8">
    <source>
        <dbReference type="Proteomes" id="UP000195729"/>
    </source>
</evidence>
<dbReference type="GO" id="GO:0006081">
    <property type="term" value="P:aldehyde metabolic process"/>
    <property type="evidence" value="ECO:0007669"/>
    <property type="project" value="InterPro"/>
</dbReference>
<feature type="domain" description="Aldehyde dehydrogenase" evidence="5">
    <location>
        <begin position="3"/>
        <end position="429"/>
    </location>
</feature>
<organism evidence="6 9">
    <name type="scientific">Tatumella citrea</name>
    <name type="common">Pantoea citrea</name>
    <dbReference type="NCBI Taxonomy" id="53336"/>
    <lineage>
        <taxon>Bacteria</taxon>
        <taxon>Pseudomonadati</taxon>
        <taxon>Pseudomonadota</taxon>
        <taxon>Gammaproteobacteria</taxon>
        <taxon>Enterobacterales</taxon>
        <taxon>Erwiniaceae</taxon>
        <taxon>Tatumella</taxon>
    </lineage>
</organism>
<dbReference type="SUPFAM" id="SSF53720">
    <property type="entry name" value="ALDH-like"/>
    <property type="match status" value="1"/>
</dbReference>
<dbReference type="CDD" id="cd07087">
    <property type="entry name" value="ALDH_F3-13-14_CALDH-like"/>
    <property type="match status" value="1"/>
</dbReference>
<dbReference type="Gene3D" id="3.40.309.10">
    <property type="entry name" value="Aldehyde Dehydrogenase, Chain A, domain 2"/>
    <property type="match status" value="1"/>
</dbReference>
<dbReference type="PANTHER" id="PTHR43570:SF16">
    <property type="entry name" value="ALDEHYDE DEHYDROGENASE TYPE III, ISOFORM Q"/>
    <property type="match status" value="1"/>
</dbReference>
<keyword evidence="2 3" id="KW-0560">Oxidoreductase</keyword>
<reference evidence="8 9" key="1">
    <citation type="submission" date="2016-05" db="EMBL/GenBank/DDBJ databases">
        <title>Complete genome sequence of two 2,5-diketo-D-glunonic acid producing strain Tatumella citrea.</title>
        <authorList>
            <person name="Duan C."/>
            <person name="Yang J."/>
            <person name="Yang S."/>
        </authorList>
    </citation>
    <scope>NUCLEOTIDE SEQUENCE [LARGE SCALE GENOMIC DNA]</scope>
    <source>
        <strain evidence="7 8">ATCC 39140</strain>
        <strain evidence="6 9">DSM 13699</strain>
    </source>
</reference>
<dbReference type="Proteomes" id="UP000195729">
    <property type="component" value="Chromosome"/>
</dbReference>
<sequence length="435" mass="47346">MMSTEQTINDIFAAQKQWFQAGNTRDITVRMAALRKLRQVILDNKPAIYAALESDLGKTPEIVDLAEIGAVVEEIDSMLAGLPEWSKDQVFPLEGTLAGSQGRIRAEPYGVSYVIGPFNYPFNLTLTPLAGIIAAGNTAILKPSEATPATSAVIRQVIEQAFPAQYVAVVEGARQENEWLLAKPFDFIFFTGSPGVGKVVMKAAAEQLAPVVLELGGKCPVVVMEDADIPQLVERICFAKYLNSGQTCVAPDYLLVPESLQTEVTRQLKQALDNMQGQNIGKVVSERQIDKLAGYLSRTGGQVISGGSFDKATRQFAPTVVSHVGWEDALMQEEIFGPILPVLSYRDLNECRENIVRYHDKPLALYVFSCDTTRALEFISTVQSGDAQINDALSHVLSTQLPFGGIGPSGMGKYHGKASFDTCSHQRSVRTVTLS</sequence>
<dbReference type="RefSeq" id="WP_087488361.1">
    <property type="nucleotide sequence ID" value="NZ_CP015579.1"/>
</dbReference>
<dbReference type="InterPro" id="IPR016163">
    <property type="entry name" value="Ald_DH_C"/>
</dbReference>
<evidence type="ECO:0000256" key="2">
    <source>
        <dbReference type="ARBA" id="ARBA00023002"/>
    </source>
</evidence>
<dbReference type="EMBL" id="CP015579">
    <property type="protein sequence ID" value="ARU93997.1"/>
    <property type="molecule type" value="Genomic_DNA"/>
</dbReference>
<keyword evidence="8" id="KW-1185">Reference proteome</keyword>
<dbReference type="OrthoDB" id="9812625at2"/>
<protein>
    <recommendedName>
        <fullName evidence="3">Aldehyde dehydrogenase</fullName>
    </recommendedName>
</protein>
<dbReference type="Gene3D" id="3.40.605.10">
    <property type="entry name" value="Aldehyde Dehydrogenase, Chain A, domain 1"/>
    <property type="match status" value="1"/>
</dbReference>
<dbReference type="FunFam" id="3.40.605.10:FF:000004">
    <property type="entry name" value="Aldehyde dehydrogenase"/>
    <property type="match status" value="1"/>
</dbReference>
<proteinExistence type="inferred from homology"/>
<evidence type="ECO:0000313" key="7">
    <source>
        <dbReference type="EMBL" id="ARU98035.1"/>
    </source>
</evidence>
<evidence type="ECO:0000313" key="6">
    <source>
        <dbReference type="EMBL" id="ARU93997.1"/>
    </source>
</evidence>
<dbReference type="InterPro" id="IPR016160">
    <property type="entry name" value="Ald_DH_CS_CYS"/>
</dbReference>
<dbReference type="PROSITE" id="PS00070">
    <property type="entry name" value="ALDEHYDE_DEHYDR_CYS"/>
    <property type="match status" value="1"/>
</dbReference>
<dbReference type="AlphaFoldDB" id="A0A1Y0L7U3"/>
<dbReference type="KEGG" id="tci:A7K98_09540"/>
<dbReference type="InterPro" id="IPR054920">
    <property type="entry name" value="BenzalDHMdlD"/>
</dbReference>
<name>A0A1Y0L7U3_TATCI</name>
<dbReference type="InterPro" id="IPR015590">
    <property type="entry name" value="Aldehyde_DH_dom"/>
</dbReference>
<evidence type="ECO:0000256" key="1">
    <source>
        <dbReference type="ARBA" id="ARBA00009986"/>
    </source>
</evidence>
<dbReference type="NCBIfam" id="NF045701">
    <property type="entry name" value="BenzalDHMdlD"/>
    <property type="match status" value="1"/>
</dbReference>
<evidence type="ECO:0000256" key="3">
    <source>
        <dbReference type="PIRNR" id="PIRNR036492"/>
    </source>
</evidence>
<feature type="active site" evidence="4">
    <location>
        <position position="248"/>
    </location>
</feature>
<dbReference type="InterPro" id="IPR016162">
    <property type="entry name" value="Ald_DH_N"/>
</dbReference>
<dbReference type="Proteomes" id="UP000195814">
    <property type="component" value="Chromosome"/>
</dbReference>
<dbReference type="InterPro" id="IPR012394">
    <property type="entry name" value="Aldehyde_DH_NAD(P)"/>
</dbReference>
<evidence type="ECO:0000313" key="9">
    <source>
        <dbReference type="Proteomes" id="UP000195814"/>
    </source>
</evidence>
<accession>A0A1Y0L7U3</accession>
<dbReference type="InterPro" id="IPR016161">
    <property type="entry name" value="Ald_DH/histidinol_DH"/>
</dbReference>